<dbReference type="AlphaFoldDB" id="A0A6J4UD12"/>
<dbReference type="PROSITE" id="PS51318">
    <property type="entry name" value="TAT"/>
    <property type="match status" value="1"/>
</dbReference>
<dbReference type="InterPro" id="IPR006311">
    <property type="entry name" value="TAT_signal"/>
</dbReference>
<name>A0A6J4UD12_9BACT</name>
<organism evidence="1">
    <name type="scientific">uncultured Thermomicrobiales bacterium</name>
    <dbReference type="NCBI Taxonomy" id="1645740"/>
    <lineage>
        <taxon>Bacteria</taxon>
        <taxon>Pseudomonadati</taxon>
        <taxon>Thermomicrobiota</taxon>
        <taxon>Thermomicrobia</taxon>
        <taxon>Thermomicrobiales</taxon>
        <taxon>environmental samples</taxon>
    </lineage>
</organism>
<sequence length="215" mass="23471">MNNKLNRRTLGKTAGVLAGGSVAARVTPVSAQDTTPEATPAGSPVAMDAVEQILSAWPDVPREVAETVMTAYGPPQEATPSRLIWFDNAPWKRTILYRDVVQHDFPMPHPDLLEQVIDYQAPPDTYDDLARYDGSVIVERTKGEMSARCDKEPMNFLAINLANDVATGARTADEARQFYAETAMAFMEGMSDPYVEGFVFEVSQGGTADPDQPAM</sequence>
<proteinExistence type="predicted"/>
<gene>
    <name evidence="1" type="ORF">AVDCRST_MAG33-379</name>
</gene>
<protein>
    <submittedName>
        <fullName evidence="1">Uncharacterized protein</fullName>
    </submittedName>
</protein>
<reference evidence="1" key="1">
    <citation type="submission" date="2020-02" db="EMBL/GenBank/DDBJ databases">
        <authorList>
            <person name="Meier V. D."/>
        </authorList>
    </citation>
    <scope>NUCLEOTIDE SEQUENCE</scope>
    <source>
        <strain evidence="1">AVDCRST_MAG33</strain>
    </source>
</reference>
<dbReference type="EMBL" id="CADCWK010000031">
    <property type="protein sequence ID" value="CAA9545150.1"/>
    <property type="molecule type" value="Genomic_DNA"/>
</dbReference>
<accession>A0A6J4UD12</accession>
<evidence type="ECO:0000313" key="1">
    <source>
        <dbReference type="EMBL" id="CAA9545150.1"/>
    </source>
</evidence>